<dbReference type="PANTHER" id="PTHR43782:SF3">
    <property type="entry name" value="ARGINASE"/>
    <property type="match status" value="1"/>
</dbReference>
<dbReference type="OrthoDB" id="9789727at2"/>
<comment type="similarity">
    <text evidence="4">Belongs to the arginase family.</text>
</comment>
<dbReference type="GO" id="GO:0030145">
    <property type="term" value="F:manganese ion binding"/>
    <property type="evidence" value="ECO:0007669"/>
    <property type="project" value="TreeGrafter"/>
</dbReference>
<dbReference type="GO" id="GO:0004053">
    <property type="term" value="F:arginase activity"/>
    <property type="evidence" value="ECO:0007669"/>
    <property type="project" value="TreeGrafter"/>
</dbReference>
<dbReference type="SUPFAM" id="SSF52768">
    <property type="entry name" value="Arginase/deacetylase"/>
    <property type="match status" value="1"/>
</dbReference>
<organism evidence="5 6">
    <name type="scientific">Chitinophaga oryziterrae</name>
    <dbReference type="NCBI Taxonomy" id="1031224"/>
    <lineage>
        <taxon>Bacteria</taxon>
        <taxon>Pseudomonadati</taxon>
        <taxon>Bacteroidota</taxon>
        <taxon>Chitinophagia</taxon>
        <taxon>Chitinophagales</taxon>
        <taxon>Chitinophagaceae</taxon>
        <taxon>Chitinophaga</taxon>
    </lineage>
</organism>
<dbReference type="Gene3D" id="3.40.800.10">
    <property type="entry name" value="Ureohydrolase domain"/>
    <property type="match status" value="1"/>
</dbReference>
<evidence type="ECO:0000256" key="4">
    <source>
        <dbReference type="PROSITE-ProRule" id="PRU00742"/>
    </source>
</evidence>
<reference evidence="5 6" key="1">
    <citation type="submission" date="2019-12" db="EMBL/GenBank/DDBJ databases">
        <title>The draft genomic sequence of strain Chitinophaga oryziterrae JCM 16595.</title>
        <authorList>
            <person name="Zhang X."/>
        </authorList>
    </citation>
    <scope>NUCLEOTIDE SEQUENCE [LARGE SCALE GENOMIC DNA]</scope>
    <source>
        <strain evidence="5 6">JCM 16595</strain>
    </source>
</reference>
<comment type="caution">
    <text evidence="5">The sequence shown here is derived from an EMBL/GenBank/DDBJ whole genome shotgun (WGS) entry which is preliminary data.</text>
</comment>
<keyword evidence="6" id="KW-1185">Reference proteome</keyword>
<dbReference type="PANTHER" id="PTHR43782">
    <property type="entry name" value="ARGINASE"/>
    <property type="match status" value="1"/>
</dbReference>
<dbReference type="InterPro" id="IPR023696">
    <property type="entry name" value="Ureohydrolase_dom_sf"/>
</dbReference>
<dbReference type="PRINTS" id="PR00116">
    <property type="entry name" value="ARGINASE"/>
</dbReference>
<dbReference type="InterPro" id="IPR006035">
    <property type="entry name" value="Ureohydrolase"/>
</dbReference>
<keyword evidence="3" id="KW-0464">Manganese</keyword>
<evidence type="ECO:0000256" key="1">
    <source>
        <dbReference type="ARBA" id="ARBA00022723"/>
    </source>
</evidence>
<evidence type="ECO:0000313" key="5">
    <source>
        <dbReference type="EMBL" id="MVT43610.1"/>
    </source>
</evidence>
<dbReference type="AlphaFoldDB" id="A0A6N8JEE8"/>
<accession>A0A6N8JEE8</accession>
<sequence>MHNLVIIEAPSNLGLKSLQPGTEPGVRLFPEALRKTGFADNTGITQIIQVPAPPYSMDIHAESKIRNAVTIADYSRTLAAHVQEAVEQGMIPVVIGGDCSILLGNTLGLKNTGGRYGLFSIDGHTDYMLPEHSGTAGAAGMDLALVTGNGPAILSDIDKQGPYIAEEHVFSYGNRELDEDYVAVIKGSSIRYYDLPAIREQGIGRITADFLTMIGQNDLDGFWIHLDVDVLNNEIMPCVDSPQEDGLSYQELKQTLQPLLASPFFKGINITILDPALDPHGAYTTAFSAQLSALLKPAEI</sequence>
<keyword evidence="2" id="KW-0378">Hydrolase</keyword>
<protein>
    <submittedName>
        <fullName evidence="5">Arginase family protein</fullName>
    </submittedName>
</protein>
<evidence type="ECO:0000256" key="3">
    <source>
        <dbReference type="ARBA" id="ARBA00023211"/>
    </source>
</evidence>
<dbReference type="RefSeq" id="WP_157302384.1">
    <property type="nucleotide sequence ID" value="NZ_BAAAZB010000021.1"/>
</dbReference>
<dbReference type="EMBL" id="WRXO01000008">
    <property type="protein sequence ID" value="MVT43610.1"/>
    <property type="molecule type" value="Genomic_DNA"/>
</dbReference>
<dbReference type="PROSITE" id="PS51409">
    <property type="entry name" value="ARGINASE_2"/>
    <property type="match status" value="1"/>
</dbReference>
<gene>
    <name evidence="5" type="ORF">GO495_23640</name>
</gene>
<dbReference type="CDD" id="cd09999">
    <property type="entry name" value="Arginase-like_1"/>
    <property type="match status" value="1"/>
</dbReference>
<dbReference type="Pfam" id="PF00491">
    <property type="entry name" value="Arginase"/>
    <property type="match status" value="1"/>
</dbReference>
<evidence type="ECO:0000256" key="2">
    <source>
        <dbReference type="ARBA" id="ARBA00022801"/>
    </source>
</evidence>
<dbReference type="GO" id="GO:0005737">
    <property type="term" value="C:cytoplasm"/>
    <property type="evidence" value="ECO:0007669"/>
    <property type="project" value="TreeGrafter"/>
</dbReference>
<keyword evidence="1" id="KW-0479">Metal-binding</keyword>
<dbReference type="Proteomes" id="UP000468388">
    <property type="component" value="Unassembled WGS sequence"/>
</dbReference>
<name>A0A6N8JEE8_9BACT</name>
<evidence type="ECO:0000313" key="6">
    <source>
        <dbReference type="Proteomes" id="UP000468388"/>
    </source>
</evidence>
<proteinExistence type="inferred from homology"/>